<dbReference type="InterPro" id="IPR002686">
    <property type="entry name" value="Transposase_17"/>
</dbReference>
<evidence type="ECO:0000313" key="3">
    <source>
        <dbReference type="Proteomes" id="UP000260790"/>
    </source>
</evidence>
<accession>A0A8B2Z8X0</accession>
<gene>
    <name evidence="2" type="ORF">DXD09_11340</name>
</gene>
<dbReference type="Pfam" id="PF01797">
    <property type="entry name" value="Y1_Tnp"/>
    <property type="match status" value="1"/>
</dbReference>
<protein>
    <submittedName>
        <fullName evidence="2">IS200/IS605 family transposase</fullName>
    </submittedName>
</protein>
<evidence type="ECO:0000259" key="1">
    <source>
        <dbReference type="Pfam" id="PF01797"/>
    </source>
</evidence>
<evidence type="ECO:0000313" key="2">
    <source>
        <dbReference type="EMBL" id="RGK43469.1"/>
    </source>
</evidence>
<dbReference type="Gene3D" id="3.30.70.1290">
    <property type="entry name" value="Transposase IS200-like"/>
    <property type="match status" value="1"/>
</dbReference>
<feature type="domain" description="Transposase IS200-like" evidence="1">
    <location>
        <begin position="3"/>
        <end position="30"/>
    </location>
</feature>
<organism evidence="2 3">
    <name type="scientific">Ligilactobacillus ruminis</name>
    <dbReference type="NCBI Taxonomy" id="1623"/>
    <lineage>
        <taxon>Bacteria</taxon>
        <taxon>Bacillati</taxon>
        <taxon>Bacillota</taxon>
        <taxon>Bacilli</taxon>
        <taxon>Lactobacillales</taxon>
        <taxon>Lactobacillaceae</taxon>
        <taxon>Ligilactobacillus</taxon>
    </lineage>
</organism>
<dbReference type="AlphaFoldDB" id="A0A8B2Z8X0"/>
<dbReference type="GO" id="GO:0003677">
    <property type="term" value="F:DNA binding"/>
    <property type="evidence" value="ECO:0007669"/>
    <property type="project" value="InterPro"/>
</dbReference>
<reference evidence="2 3" key="1">
    <citation type="submission" date="2018-08" db="EMBL/GenBank/DDBJ databases">
        <title>A genome reference for cultivated species of the human gut microbiota.</title>
        <authorList>
            <person name="Zou Y."/>
            <person name="Xue W."/>
            <person name="Luo G."/>
        </authorList>
    </citation>
    <scope>NUCLEOTIDE SEQUENCE [LARGE SCALE GENOMIC DNA]</scope>
    <source>
        <strain evidence="2 3">TF10-9AT</strain>
    </source>
</reference>
<dbReference type="GO" id="GO:0006313">
    <property type="term" value="P:DNA transposition"/>
    <property type="evidence" value="ECO:0007669"/>
    <property type="project" value="InterPro"/>
</dbReference>
<dbReference type="Proteomes" id="UP000260790">
    <property type="component" value="Unassembled WGS sequence"/>
</dbReference>
<comment type="caution">
    <text evidence="2">The sequence shown here is derived from an EMBL/GenBank/DDBJ whole genome shotgun (WGS) entry which is preliminary data.</text>
</comment>
<proteinExistence type="predicted"/>
<name>A0A8B2Z8X0_9LACO</name>
<dbReference type="EMBL" id="QSQR01000021">
    <property type="protein sequence ID" value="RGK43469.1"/>
    <property type="molecule type" value="Genomic_DNA"/>
</dbReference>
<dbReference type="InterPro" id="IPR036515">
    <property type="entry name" value="Transposase_17_sf"/>
</dbReference>
<feature type="non-terminal residue" evidence="2">
    <location>
        <position position="1"/>
    </location>
</feature>
<dbReference type="SUPFAM" id="SSF143422">
    <property type="entry name" value="Transposase IS200-like"/>
    <property type="match status" value="1"/>
</dbReference>
<sequence>QDRHLWSPSYYVESIGTVNEQAVARYIDDQRRKEVNLE</sequence>
<dbReference type="RefSeq" id="WP_181971201.1">
    <property type="nucleotide sequence ID" value="NZ_QSQR01000021.1"/>
</dbReference>
<dbReference type="GO" id="GO:0004803">
    <property type="term" value="F:transposase activity"/>
    <property type="evidence" value="ECO:0007669"/>
    <property type="project" value="InterPro"/>
</dbReference>